<accession>A0A242MUL5</accession>
<organism evidence="3 4">
    <name type="scientific">Caballeronia sordidicola</name>
    <name type="common">Burkholderia sordidicola</name>
    <dbReference type="NCBI Taxonomy" id="196367"/>
    <lineage>
        <taxon>Bacteria</taxon>
        <taxon>Pseudomonadati</taxon>
        <taxon>Pseudomonadota</taxon>
        <taxon>Betaproteobacteria</taxon>
        <taxon>Burkholderiales</taxon>
        <taxon>Burkholderiaceae</taxon>
        <taxon>Caballeronia</taxon>
    </lineage>
</organism>
<feature type="compositionally biased region" description="Polar residues" evidence="1">
    <location>
        <begin position="41"/>
        <end position="57"/>
    </location>
</feature>
<dbReference type="AlphaFoldDB" id="A0A242MUL5"/>
<feature type="region of interest" description="Disordered" evidence="1">
    <location>
        <begin position="41"/>
        <end position="124"/>
    </location>
</feature>
<keyword evidence="2" id="KW-0732">Signal</keyword>
<feature type="chain" id="PRO_5012399371" evidence="2">
    <location>
        <begin position="31"/>
        <end position="124"/>
    </location>
</feature>
<feature type="compositionally biased region" description="Low complexity" evidence="1">
    <location>
        <begin position="84"/>
        <end position="95"/>
    </location>
</feature>
<protein>
    <submittedName>
        <fullName evidence="3">Uncharacterized protein</fullName>
    </submittedName>
</protein>
<reference evidence="3 4" key="1">
    <citation type="submission" date="2017-03" db="EMBL/GenBank/DDBJ databases">
        <title>Genome analysis of strain PAMC 26510.</title>
        <authorList>
            <person name="Oh H.-M."/>
            <person name="Yang J.-A."/>
        </authorList>
    </citation>
    <scope>NUCLEOTIDE SEQUENCE [LARGE SCALE GENOMIC DNA]</scope>
    <source>
        <strain evidence="3 4">PAMC 26510</strain>
    </source>
</reference>
<proteinExistence type="predicted"/>
<evidence type="ECO:0000313" key="3">
    <source>
        <dbReference type="EMBL" id="OTP75128.1"/>
    </source>
</evidence>
<evidence type="ECO:0000256" key="2">
    <source>
        <dbReference type="SAM" id="SignalP"/>
    </source>
</evidence>
<evidence type="ECO:0000313" key="4">
    <source>
        <dbReference type="Proteomes" id="UP000194546"/>
    </source>
</evidence>
<comment type="caution">
    <text evidence="3">The sequence shown here is derived from an EMBL/GenBank/DDBJ whole genome shotgun (WGS) entry which is preliminary data.</text>
</comment>
<gene>
    <name evidence="3" type="ORF">PAMC26510_14405</name>
</gene>
<dbReference type="EMBL" id="NBTY01000075">
    <property type="protein sequence ID" value="OTP75128.1"/>
    <property type="molecule type" value="Genomic_DNA"/>
</dbReference>
<name>A0A242MUL5_CABSO</name>
<evidence type="ECO:0000256" key="1">
    <source>
        <dbReference type="SAM" id="MobiDB-lite"/>
    </source>
</evidence>
<feature type="signal peptide" evidence="2">
    <location>
        <begin position="1"/>
        <end position="30"/>
    </location>
</feature>
<dbReference type="Proteomes" id="UP000194546">
    <property type="component" value="Unassembled WGS sequence"/>
</dbReference>
<sequence length="124" mass="12772">MRPVLSALSSNVALALLAGSMSFGSAAAVAAERYVEVWNPPESQLHTPKTRTRSVVSAQAKKKRKGGSAVKQVADRTTTPPPALTVAPSASPSSTGHAKTAPKGIDSLPKLPPLIGPDGRVLRV</sequence>
<dbReference type="RefSeq" id="WP_144022112.1">
    <property type="nucleotide sequence ID" value="NZ_NBTY01000075.1"/>
</dbReference>